<feature type="compositionally biased region" description="Pro residues" evidence="1">
    <location>
        <begin position="582"/>
        <end position="598"/>
    </location>
</feature>
<feature type="compositionally biased region" description="Low complexity" evidence="1">
    <location>
        <begin position="603"/>
        <end position="613"/>
    </location>
</feature>
<proteinExistence type="predicted"/>
<evidence type="ECO:0000313" key="3">
    <source>
        <dbReference type="EMBL" id="EFX03321.1"/>
    </source>
</evidence>
<feature type="region of interest" description="Disordered" evidence="1">
    <location>
        <begin position="280"/>
        <end position="364"/>
    </location>
</feature>
<protein>
    <submittedName>
        <fullName evidence="3">Uncharacterized protein</fullName>
    </submittedName>
</protein>
<dbReference type="HOGENOM" id="CLU_397971_0_0_1"/>
<name>F0XI28_GROCL</name>
<dbReference type="GeneID" id="25976330"/>
<keyword evidence="4" id="KW-1185">Reference proteome</keyword>
<dbReference type="RefSeq" id="XP_014172803.1">
    <property type="nucleotide sequence ID" value="XM_014317328.1"/>
</dbReference>
<feature type="signal peptide" evidence="2">
    <location>
        <begin position="1"/>
        <end position="21"/>
    </location>
</feature>
<dbReference type="Proteomes" id="UP000007796">
    <property type="component" value="Unassembled WGS sequence"/>
</dbReference>
<feature type="chain" id="PRO_5003260004" evidence="2">
    <location>
        <begin position="22"/>
        <end position="692"/>
    </location>
</feature>
<dbReference type="eggNOG" id="ENOG502SMBT">
    <property type="taxonomic scope" value="Eukaryota"/>
</dbReference>
<dbReference type="EMBL" id="GL629769">
    <property type="protein sequence ID" value="EFX03321.1"/>
    <property type="molecule type" value="Genomic_DNA"/>
</dbReference>
<evidence type="ECO:0000313" key="4">
    <source>
        <dbReference type="Proteomes" id="UP000007796"/>
    </source>
</evidence>
<feature type="region of interest" description="Disordered" evidence="1">
    <location>
        <begin position="493"/>
        <end position="513"/>
    </location>
</feature>
<feature type="compositionally biased region" description="Basic and acidic residues" evidence="1">
    <location>
        <begin position="313"/>
        <end position="332"/>
    </location>
</feature>
<sequence length="692" mass="76227">MRGLLEAVLLLASVLVRDAGAVSHQENVPSSAFITVKLPIAQLNDGNPYLNFRFDVLESSEACGFVNATVNGQLLSTDGSIELQLDRETTEAGSGTPGVITGHWSSDCLASDDKTREQRLQLRVLAFDGVALTRDGPDDSDLIIRFRQTAPVRIIDIEGAASAFRFNEVPALVGNNDGPNAAAELDAAELAAWQQSLAAMHQHALLIQHDIRAREQYMRQRFGASSVKLACSDRSFLGALFHRITSLIGKSSWDDAAIRVQDSTGSHSWEQLYPPHEPLVCSSNNSRAGPPPPPPPPPPFLLRCAAPTTPSEEEAHNDPDPDPVHDHDHDDNSGSEEEFDPPAENAGSDEENQASRLGTWPGHQKNHTHNYRGMFAYIMTIAAISCLVMCSVHHFRDRMHEWHGHDRDVEEGGSDSGGVFRNRNRWRRANIRRQLTERWHSITRKHRERMERGRASRQTRQQVRREDRRDRMSVGAKILYFLKRILSGRGRDREKLLGRSSRGQNQQPGTARGHIEAVVTLGADHDRTPSPTMEQEIASFRAAADVVDQIIAAEEGRLSVAQTAKLKRQREQQQTLASLSRPSPPPPPPPSTVSPLPRPGIATTTSTSTSRTSYGYDRRDLGGIDYSDFDDTESLPPAYSETGFAEEPYAAPGSMTAPAGFAESAYSYVDLAEAEASMVADGFQYNPGGNNY</sequence>
<feature type="region of interest" description="Disordered" evidence="1">
    <location>
        <begin position="564"/>
        <end position="620"/>
    </location>
</feature>
<keyword evidence="2" id="KW-0732">Signal</keyword>
<dbReference type="OrthoDB" id="4225201at2759"/>
<gene>
    <name evidence="3" type="ORF">CMQ_3250</name>
</gene>
<evidence type="ECO:0000256" key="1">
    <source>
        <dbReference type="SAM" id="MobiDB-lite"/>
    </source>
</evidence>
<evidence type="ECO:0000256" key="2">
    <source>
        <dbReference type="SAM" id="SignalP"/>
    </source>
</evidence>
<organism evidence="4">
    <name type="scientific">Grosmannia clavigera (strain kw1407 / UAMH 11150)</name>
    <name type="common">Blue stain fungus</name>
    <name type="synonym">Graphiocladiella clavigera</name>
    <dbReference type="NCBI Taxonomy" id="655863"/>
    <lineage>
        <taxon>Eukaryota</taxon>
        <taxon>Fungi</taxon>
        <taxon>Dikarya</taxon>
        <taxon>Ascomycota</taxon>
        <taxon>Pezizomycotina</taxon>
        <taxon>Sordariomycetes</taxon>
        <taxon>Sordariomycetidae</taxon>
        <taxon>Ophiostomatales</taxon>
        <taxon>Ophiostomataceae</taxon>
        <taxon>Leptographium</taxon>
    </lineage>
</organism>
<feature type="compositionally biased region" description="Pro residues" evidence="1">
    <location>
        <begin position="289"/>
        <end position="300"/>
    </location>
</feature>
<dbReference type="InParanoid" id="F0XI28"/>
<accession>F0XI28</accession>
<dbReference type="AlphaFoldDB" id="F0XI28"/>
<feature type="region of interest" description="Disordered" evidence="1">
    <location>
        <begin position="446"/>
        <end position="469"/>
    </location>
</feature>
<reference evidence="3 4" key="1">
    <citation type="journal article" date="2011" name="Proc. Natl. Acad. Sci. U.S.A.">
        <title>Genome and transcriptome analyses of the mountain pine beetle-fungal symbiont Grosmannia clavigera, a lodgepole pine pathogen.</title>
        <authorList>
            <person name="DiGuistini S."/>
            <person name="Wang Y."/>
            <person name="Liao N.Y."/>
            <person name="Taylor G."/>
            <person name="Tanguay P."/>
            <person name="Feau N."/>
            <person name="Henrissat B."/>
            <person name="Chan S.K."/>
            <person name="Hesse-Orce U."/>
            <person name="Alamouti S.M."/>
            <person name="Tsui C.K.M."/>
            <person name="Docking R.T."/>
            <person name="Levasseur A."/>
            <person name="Haridas S."/>
            <person name="Robertson G."/>
            <person name="Birol I."/>
            <person name="Holt R.A."/>
            <person name="Marra M.A."/>
            <person name="Hamelin R.C."/>
            <person name="Hirst M."/>
            <person name="Jones S.J.M."/>
            <person name="Bohlmann J."/>
            <person name="Breuil C."/>
        </authorList>
    </citation>
    <scope>NUCLEOTIDE SEQUENCE [LARGE SCALE GENOMIC DNA]</scope>
    <source>
        <strain evidence="4">kw1407 / UAMH 11150</strain>
    </source>
</reference>
<dbReference type="STRING" id="655863.F0XI28"/>
<feature type="compositionally biased region" description="Acidic residues" evidence="1">
    <location>
        <begin position="333"/>
        <end position="352"/>
    </location>
</feature>